<dbReference type="RefSeq" id="WP_127154480.1">
    <property type="nucleotide sequence ID" value="NZ_CP029042.1"/>
</dbReference>
<accession>A0A3S9YL57</accession>
<proteinExistence type="predicted"/>
<dbReference type="AlphaFoldDB" id="A0A3S9YL57"/>
<reference evidence="1 2" key="1">
    <citation type="submission" date="2018-04" db="EMBL/GenBank/DDBJ databases">
        <title>Complete genome sequences of Streptomyces lydicus strain WYEC and characterization of antagonistic properties of biological control agents.</title>
        <authorList>
            <person name="Mariita R.M."/>
            <person name="Sello J.K."/>
        </authorList>
    </citation>
    <scope>NUCLEOTIDE SEQUENCE [LARGE SCALE GENOMIC DNA]</scope>
    <source>
        <strain evidence="1 2">WYEC 108</strain>
    </source>
</reference>
<gene>
    <name evidence="1" type="ORF">DDE74_37100</name>
</gene>
<evidence type="ECO:0000313" key="2">
    <source>
        <dbReference type="Proteomes" id="UP000275579"/>
    </source>
</evidence>
<sequence>MDARNTYGARDPAVSRLLDASATACHGVALGLSGRGSAPSEAPYTAAGTDFKAHRIRPPMRGANSAAVVRGGAVALDIASTGASLVTAVRIAPTIFG</sequence>
<name>A0A3S9YL57_9ACTN</name>
<evidence type="ECO:0000313" key="1">
    <source>
        <dbReference type="EMBL" id="AZS75759.1"/>
    </source>
</evidence>
<protein>
    <submittedName>
        <fullName evidence="1">Uncharacterized protein</fullName>
    </submittedName>
</protein>
<organism evidence="1 2">
    <name type="scientific">Streptomyces lydicus</name>
    <dbReference type="NCBI Taxonomy" id="47763"/>
    <lineage>
        <taxon>Bacteria</taxon>
        <taxon>Bacillati</taxon>
        <taxon>Actinomycetota</taxon>
        <taxon>Actinomycetes</taxon>
        <taxon>Kitasatosporales</taxon>
        <taxon>Streptomycetaceae</taxon>
        <taxon>Streptomyces</taxon>
    </lineage>
</organism>
<dbReference type="EMBL" id="CP029042">
    <property type="protein sequence ID" value="AZS75759.1"/>
    <property type="molecule type" value="Genomic_DNA"/>
</dbReference>
<dbReference type="Proteomes" id="UP000275579">
    <property type="component" value="Chromosome"/>
</dbReference>